<evidence type="ECO:0000313" key="3">
    <source>
        <dbReference type="Proteomes" id="UP000184342"/>
    </source>
</evidence>
<dbReference type="Gene3D" id="3.20.20.150">
    <property type="entry name" value="Divalent-metal-dependent TIM barrel enzymes"/>
    <property type="match status" value="1"/>
</dbReference>
<dbReference type="AlphaFoldDB" id="A0A1M6J0L7"/>
<dbReference type="OrthoDB" id="9801960at2"/>
<feature type="domain" description="Xylose isomerase-like TIM barrel" evidence="1">
    <location>
        <begin position="22"/>
        <end position="251"/>
    </location>
</feature>
<dbReference type="STRING" id="1122934.SAMN02745691_01887"/>
<sequence length="254" mass="29560">MNIYLSHLFEDEEIIRLAESYRFGVETIEFSIGHSLDKKESSVANYRDRMGPLIDMVPFSAHGPFIDLSPASFDVRIREVTMKRFQDAYDSINALGGKYIVFHTCFIPSVYFESSWRDNSVLFWKEFLADKDDKVKVYLENVLDNNPEPIAEVIDRVNHPAFGFCLDIGHANCFSKRPVINSWAREMGDRVKHIHIHNNNGWRDQHSILSEGTIPMKETLDILRSRFPDVGWTLEMNRYEDAVASMEWLKDNDF</sequence>
<dbReference type="SUPFAM" id="SSF51658">
    <property type="entry name" value="Xylose isomerase-like"/>
    <property type="match status" value="1"/>
</dbReference>
<dbReference type="GO" id="GO:0016853">
    <property type="term" value="F:isomerase activity"/>
    <property type="evidence" value="ECO:0007669"/>
    <property type="project" value="UniProtKB-KW"/>
</dbReference>
<evidence type="ECO:0000259" key="1">
    <source>
        <dbReference type="Pfam" id="PF01261"/>
    </source>
</evidence>
<name>A0A1M6J0L7_9FIRM</name>
<gene>
    <name evidence="2" type="ORF">SAMN02745691_01887</name>
</gene>
<evidence type="ECO:0000313" key="2">
    <source>
        <dbReference type="EMBL" id="SHJ40217.1"/>
    </source>
</evidence>
<organism evidence="2 3">
    <name type="scientific">Parasporobacterium paucivorans DSM 15970</name>
    <dbReference type="NCBI Taxonomy" id="1122934"/>
    <lineage>
        <taxon>Bacteria</taxon>
        <taxon>Bacillati</taxon>
        <taxon>Bacillota</taxon>
        <taxon>Clostridia</taxon>
        <taxon>Lachnospirales</taxon>
        <taxon>Lachnospiraceae</taxon>
        <taxon>Parasporobacterium</taxon>
    </lineage>
</organism>
<keyword evidence="3" id="KW-1185">Reference proteome</keyword>
<dbReference type="Proteomes" id="UP000184342">
    <property type="component" value="Unassembled WGS sequence"/>
</dbReference>
<dbReference type="Pfam" id="PF01261">
    <property type="entry name" value="AP_endonuc_2"/>
    <property type="match status" value="1"/>
</dbReference>
<dbReference type="RefSeq" id="WP_073994168.1">
    <property type="nucleotide sequence ID" value="NZ_FQYT01000020.1"/>
</dbReference>
<reference evidence="2 3" key="1">
    <citation type="submission" date="2016-11" db="EMBL/GenBank/DDBJ databases">
        <authorList>
            <person name="Jaros S."/>
            <person name="Januszkiewicz K."/>
            <person name="Wedrychowicz H."/>
        </authorList>
    </citation>
    <scope>NUCLEOTIDE SEQUENCE [LARGE SCALE GENOMIC DNA]</scope>
    <source>
        <strain evidence="2 3">DSM 15970</strain>
    </source>
</reference>
<dbReference type="EMBL" id="FQYT01000020">
    <property type="protein sequence ID" value="SHJ40217.1"/>
    <property type="molecule type" value="Genomic_DNA"/>
</dbReference>
<dbReference type="InterPro" id="IPR013022">
    <property type="entry name" value="Xyl_isomerase-like_TIM-brl"/>
</dbReference>
<proteinExistence type="predicted"/>
<keyword evidence="2" id="KW-0413">Isomerase</keyword>
<dbReference type="InterPro" id="IPR050312">
    <property type="entry name" value="IolE/XylAMocC-like"/>
</dbReference>
<accession>A0A1M6J0L7</accession>
<dbReference type="PANTHER" id="PTHR12110:SF21">
    <property type="entry name" value="XYLOSE ISOMERASE-LIKE TIM BARREL DOMAIN-CONTAINING PROTEIN"/>
    <property type="match status" value="1"/>
</dbReference>
<protein>
    <submittedName>
        <fullName evidence="2">Sugar phosphate isomerase/epimerase</fullName>
    </submittedName>
</protein>
<dbReference type="InterPro" id="IPR036237">
    <property type="entry name" value="Xyl_isomerase-like_sf"/>
</dbReference>
<dbReference type="PANTHER" id="PTHR12110">
    <property type="entry name" value="HYDROXYPYRUVATE ISOMERASE"/>
    <property type="match status" value="1"/>
</dbReference>